<evidence type="ECO:0000313" key="9">
    <source>
        <dbReference type="EMBL" id="RID87905.1"/>
    </source>
</evidence>
<dbReference type="Gene3D" id="3.90.1310.10">
    <property type="entry name" value="Penicillin-binding protein 2a (Domain 2)"/>
    <property type="match status" value="1"/>
</dbReference>
<dbReference type="InterPro" id="IPR012338">
    <property type="entry name" value="Beta-lactam/transpept-like"/>
</dbReference>
<dbReference type="AlphaFoldDB" id="A0A398BCS1"/>
<evidence type="ECO:0000259" key="8">
    <source>
        <dbReference type="PROSITE" id="PS51178"/>
    </source>
</evidence>
<dbReference type="SMART" id="SM00740">
    <property type="entry name" value="PASTA"/>
    <property type="match status" value="1"/>
</dbReference>
<comment type="caution">
    <text evidence="9">The sequence shown here is derived from an EMBL/GenBank/DDBJ whole genome shotgun (WGS) entry which is preliminary data.</text>
</comment>
<reference evidence="9 10" key="1">
    <citation type="submission" date="2018-08" db="EMBL/GenBank/DDBJ databases">
        <title>Bacillus jemisoniae sp. nov., Bacillus chryseoplanitiae sp. nov., Bacillus resnikiae sp. nov., and Bacillus frankliniae sp. nov., isolated from Viking spacecraft and associated surfaces.</title>
        <authorList>
            <person name="Seuylemezian A."/>
            <person name="Vaishampayan P."/>
        </authorList>
    </citation>
    <scope>NUCLEOTIDE SEQUENCE [LARGE SCALE GENOMIC DNA]</scope>
    <source>
        <strain evidence="9 10">JJ-247</strain>
    </source>
</reference>
<dbReference type="GO" id="GO:0005886">
    <property type="term" value="C:plasma membrane"/>
    <property type="evidence" value="ECO:0007669"/>
    <property type="project" value="TreeGrafter"/>
</dbReference>
<proteinExistence type="inferred from homology"/>
<dbReference type="Gene3D" id="3.30.450.330">
    <property type="match status" value="1"/>
</dbReference>
<dbReference type="EMBL" id="QWVT01000008">
    <property type="protein sequence ID" value="RID87905.1"/>
    <property type="molecule type" value="Genomic_DNA"/>
</dbReference>
<evidence type="ECO:0000256" key="3">
    <source>
        <dbReference type="ARBA" id="ARBA00007171"/>
    </source>
</evidence>
<organism evidence="9 10">
    <name type="scientific">Mesobacillus zeae</name>
    <dbReference type="NCBI Taxonomy" id="1917180"/>
    <lineage>
        <taxon>Bacteria</taxon>
        <taxon>Bacillati</taxon>
        <taxon>Bacillota</taxon>
        <taxon>Bacilli</taxon>
        <taxon>Bacillales</taxon>
        <taxon>Bacillaceae</taxon>
        <taxon>Mesobacillus</taxon>
    </lineage>
</organism>
<feature type="domain" description="PASTA" evidence="8">
    <location>
        <begin position="579"/>
        <end position="637"/>
    </location>
</feature>
<evidence type="ECO:0000256" key="6">
    <source>
        <dbReference type="ARBA" id="ARBA00034000"/>
    </source>
</evidence>
<dbReference type="InterPro" id="IPR011927">
    <property type="entry name" value="SpoVD_pbp"/>
</dbReference>
<dbReference type="PANTHER" id="PTHR30627:SF1">
    <property type="entry name" value="PEPTIDOGLYCAN D,D-TRANSPEPTIDASE FTSI"/>
    <property type="match status" value="1"/>
</dbReference>
<keyword evidence="7" id="KW-0812">Transmembrane</keyword>
<evidence type="ECO:0000256" key="7">
    <source>
        <dbReference type="SAM" id="Phobius"/>
    </source>
</evidence>
<dbReference type="InterPro" id="IPR001460">
    <property type="entry name" value="PCN-bd_Tpept"/>
</dbReference>
<dbReference type="Pfam" id="PF03717">
    <property type="entry name" value="PBP_dimer"/>
    <property type="match status" value="1"/>
</dbReference>
<comment type="similarity">
    <text evidence="3">Belongs to the transpeptidase family.</text>
</comment>
<keyword evidence="10" id="KW-1185">Reference proteome</keyword>
<evidence type="ECO:0000256" key="1">
    <source>
        <dbReference type="ARBA" id="ARBA00004370"/>
    </source>
</evidence>
<evidence type="ECO:0000313" key="10">
    <source>
        <dbReference type="Proteomes" id="UP000265816"/>
    </source>
</evidence>
<dbReference type="GO" id="GO:0071555">
    <property type="term" value="P:cell wall organization"/>
    <property type="evidence" value="ECO:0007669"/>
    <property type="project" value="TreeGrafter"/>
</dbReference>
<keyword evidence="5 7" id="KW-0472">Membrane</keyword>
<dbReference type="PANTHER" id="PTHR30627">
    <property type="entry name" value="PEPTIDOGLYCAN D,D-TRANSPEPTIDASE"/>
    <property type="match status" value="1"/>
</dbReference>
<evidence type="ECO:0000256" key="4">
    <source>
        <dbReference type="ARBA" id="ARBA00012448"/>
    </source>
</evidence>
<dbReference type="GO" id="GO:0008658">
    <property type="term" value="F:penicillin binding"/>
    <property type="evidence" value="ECO:0007669"/>
    <property type="project" value="InterPro"/>
</dbReference>
<dbReference type="Pfam" id="PF00905">
    <property type="entry name" value="Transpeptidase"/>
    <property type="match status" value="1"/>
</dbReference>
<feature type="transmembrane region" description="Helical" evidence="7">
    <location>
        <begin position="12"/>
        <end position="32"/>
    </location>
</feature>
<dbReference type="Gene3D" id="3.30.10.20">
    <property type="match status" value="1"/>
</dbReference>
<sequence length="639" mass="69940">MRVSNVTVRKRLAIVLLAGILIFFIIDIRLGYVQFALGNLLTDRAKDSWSRNIPFEAKRGEITDRNGVALATNISAPTVYAVPRQIGDTNETAEKLAALLNIPKEKVYKYITQNQSIVRINEGRKISHEKAKEIRAMGLKGVYIAEDSKRHYPFGSYLSHVLGFAGIDNQGLMGLESYYDKELSGKKGSVKFFANAKGQRMEEMADDYQAPVNGLNLKLTIDSKVQTIIERELDNTQAKYNPDGIIAIAMNPNNGEIMAMASRPHFDPANFRNVPQEVFNRNLPVWSSYEPGSTFKIITLAAALEEGKVNLEEDHFHDPGHVEVGGAKLRCWKKGGHGSQSFLEVVQNSCNPGFVELGNRLGKDSLFKYIKDFGFGQKTGIDLQGEGRGILFNLNQVGPVEQATTAFGQGVSVTPIQQVAAVSAAVNGGILYTPYIAKELTDPGNGEVVMKKSPVAKRRVISKETSAKVRAALESVVAQGTGKNAFVESYRVGGKTGTAQKAKDGRYLENNHIVSFIGFAPADDPQLVVYIAVDNPKGTIQFGGTVAAPIVGNIIEDSMHALNVEPRKNQIEKERTWLDTPMVKVPDLVGLTRKELQQQLDNFRLDVSGEGGKVIDQAPSPGTKVKEGSMIRIYMDGGK</sequence>
<dbReference type="GO" id="GO:0009002">
    <property type="term" value="F:serine-type D-Ala-D-Ala carboxypeptidase activity"/>
    <property type="evidence" value="ECO:0007669"/>
    <property type="project" value="UniProtKB-EC"/>
</dbReference>
<dbReference type="GO" id="GO:0009252">
    <property type="term" value="P:peptidoglycan biosynthetic process"/>
    <property type="evidence" value="ECO:0007669"/>
    <property type="project" value="UniProtKB-UniPathway"/>
</dbReference>
<evidence type="ECO:0000256" key="2">
    <source>
        <dbReference type="ARBA" id="ARBA00004752"/>
    </source>
</evidence>
<evidence type="ECO:0000256" key="5">
    <source>
        <dbReference type="ARBA" id="ARBA00023136"/>
    </source>
</evidence>
<dbReference type="InterPro" id="IPR036138">
    <property type="entry name" value="PBP_dimer_sf"/>
</dbReference>
<dbReference type="UniPathway" id="UPA00219"/>
<dbReference type="SUPFAM" id="SSF56519">
    <property type="entry name" value="Penicillin binding protein dimerisation domain"/>
    <property type="match status" value="1"/>
</dbReference>
<dbReference type="InterPro" id="IPR005311">
    <property type="entry name" value="PBP_dimer"/>
</dbReference>
<dbReference type="SUPFAM" id="SSF54184">
    <property type="entry name" value="Penicillin-binding protein 2x (pbp-2x), c-terminal domain"/>
    <property type="match status" value="1"/>
</dbReference>
<dbReference type="EC" id="3.4.16.4" evidence="4"/>
<keyword evidence="7" id="KW-1133">Transmembrane helix</keyword>
<dbReference type="NCBIfam" id="TIGR02214">
    <property type="entry name" value="spoVD_pbp"/>
    <property type="match status" value="1"/>
</dbReference>
<dbReference type="InterPro" id="IPR005543">
    <property type="entry name" value="PASTA_dom"/>
</dbReference>
<comment type="pathway">
    <text evidence="2">Cell wall biogenesis; peptidoglycan biosynthesis.</text>
</comment>
<dbReference type="RefSeq" id="WP_119111476.1">
    <property type="nucleotide sequence ID" value="NZ_CBCSEO010000001.1"/>
</dbReference>
<dbReference type="SUPFAM" id="SSF56601">
    <property type="entry name" value="beta-lactamase/transpeptidase-like"/>
    <property type="match status" value="1"/>
</dbReference>
<comment type="catalytic activity">
    <reaction evidence="6">
        <text>Preferential cleavage: (Ac)2-L-Lys-D-Ala-|-D-Ala. Also transpeptidation of peptidyl-alanyl moieties that are N-acyl substituents of D-alanine.</text>
        <dbReference type="EC" id="3.4.16.4"/>
    </reaction>
</comment>
<dbReference type="Gene3D" id="3.40.710.10">
    <property type="entry name" value="DD-peptidase/beta-lactamase superfamily"/>
    <property type="match status" value="1"/>
</dbReference>
<protein>
    <recommendedName>
        <fullName evidence="4">serine-type D-Ala-D-Ala carboxypeptidase</fullName>
        <ecNumber evidence="4">3.4.16.4</ecNumber>
    </recommendedName>
</protein>
<dbReference type="OrthoDB" id="9804124at2"/>
<dbReference type="Pfam" id="PF03793">
    <property type="entry name" value="PASTA"/>
    <property type="match status" value="1"/>
</dbReference>
<gene>
    <name evidence="9" type="ORF">D1970_03455</name>
</gene>
<accession>A0A398BCS1</accession>
<dbReference type="InterPro" id="IPR050515">
    <property type="entry name" value="Beta-lactam/transpept"/>
</dbReference>
<name>A0A398BCS1_9BACI</name>
<dbReference type="CDD" id="cd06573">
    <property type="entry name" value="PASTA"/>
    <property type="match status" value="1"/>
</dbReference>
<comment type="subcellular location">
    <subcellularLocation>
        <location evidence="1">Membrane</location>
    </subcellularLocation>
</comment>
<dbReference type="PROSITE" id="PS51178">
    <property type="entry name" value="PASTA"/>
    <property type="match status" value="1"/>
</dbReference>
<dbReference type="Proteomes" id="UP000265816">
    <property type="component" value="Unassembled WGS sequence"/>
</dbReference>